<sequence>MAFIIVAALALLLVELFLRRRPWATALAAAIAAIGTVVWIFSDYQSRSQRSAASSVTVTVEGNGTTCVDPDLPIAATLSNDSTRGVNRLAFDLFGREHGRSKILYRGTLRHDRPLAPGQTVVRCYALLYHGFAHPRPQIVDATKYEWTAHVSFVGFGQAPPE</sequence>
<proteinExistence type="predicted"/>
<accession>A0A4S8Q8H9</accession>
<evidence type="ECO:0000313" key="2">
    <source>
        <dbReference type="EMBL" id="THV39062.1"/>
    </source>
</evidence>
<protein>
    <submittedName>
        <fullName evidence="2">Uncharacterized protein</fullName>
    </submittedName>
</protein>
<reference evidence="2 3" key="1">
    <citation type="submission" date="2019-04" db="EMBL/GenBank/DDBJ databases">
        <title>genome sequence of strain W3.</title>
        <authorList>
            <person name="Gao J."/>
            <person name="Sun J."/>
        </authorList>
    </citation>
    <scope>NUCLEOTIDE SEQUENCE [LARGE SCALE GENOMIC DNA]</scope>
    <source>
        <strain evidence="2 3">W3</strain>
    </source>
</reference>
<comment type="caution">
    <text evidence="2">The sequence shown here is derived from an EMBL/GenBank/DDBJ whole genome shotgun (WGS) entry which is preliminary data.</text>
</comment>
<dbReference type="Proteomes" id="UP000307378">
    <property type="component" value="Unassembled WGS sequence"/>
</dbReference>
<gene>
    <name evidence="2" type="ORF">FAA86_01465</name>
</gene>
<dbReference type="EMBL" id="STGU01000001">
    <property type="protein sequence ID" value="THV39062.1"/>
    <property type="molecule type" value="Genomic_DNA"/>
</dbReference>
<dbReference type="AlphaFoldDB" id="A0A4S8Q8H9"/>
<evidence type="ECO:0000313" key="3">
    <source>
        <dbReference type="Proteomes" id="UP000307378"/>
    </source>
</evidence>
<name>A0A4S8Q8H9_9HYPH</name>
<feature type="transmembrane region" description="Helical" evidence="1">
    <location>
        <begin position="26"/>
        <end position="42"/>
    </location>
</feature>
<organism evidence="2 3">
    <name type="scientific">Rhizobium rosettiformans W3</name>
    <dbReference type="NCBI Taxonomy" id="538378"/>
    <lineage>
        <taxon>Bacteria</taxon>
        <taxon>Pseudomonadati</taxon>
        <taxon>Pseudomonadota</taxon>
        <taxon>Alphaproteobacteria</taxon>
        <taxon>Hyphomicrobiales</taxon>
        <taxon>Rhizobiaceae</taxon>
        <taxon>Rhizobium/Agrobacterium group</taxon>
        <taxon>Rhizobium</taxon>
    </lineage>
</organism>
<keyword evidence="1" id="KW-1133">Transmembrane helix</keyword>
<keyword evidence="1" id="KW-0472">Membrane</keyword>
<evidence type="ECO:0000256" key="1">
    <source>
        <dbReference type="SAM" id="Phobius"/>
    </source>
</evidence>
<dbReference type="RefSeq" id="WP_136538037.1">
    <property type="nucleotide sequence ID" value="NZ_STGU01000001.1"/>
</dbReference>
<keyword evidence="1" id="KW-0812">Transmembrane</keyword>